<gene>
    <name evidence="1" type="ORF">ACHAWO_003659</name>
</gene>
<evidence type="ECO:0000313" key="1">
    <source>
        <dbReference type="EMBL" id="KAL3772604.1"/>
    </source>
</evidence>
<name>A0ABD3NAE2_9STRA</name>
<protein>
    <submittedName>
        <fullName evidence="1">Uncharacterized protein</fullName>
    </submittedName>
</protein>
<proteinExistence type="predicted"/>
<comment type="caution">
    <text evidence="1">The sequence shown here is derived from an EMBL/GenBank/DDBJ whole genome shotgun (WGS) entry which is preliminary data.</text>
</comment>
<sequence length="115" mass="12506">MQHEDAKRIQSALPDRTFVKDSSLKLNHQLNWLLLVSGDQTGALQITPSRAVTTILVPPVLRTVSPITVLPSSDVSMLSTSRRKLTLEPLFCPDLLVCSTAFTNASTTLPKPPLG</sequence>
<dbReference type="EMBL" id="JALLPJ020001264">
    <property type="protein sequence ID" value="KAL3772604.1"/>
    <property type="molecule type" value="Genomic_DNA"/>
</dbReference>
<reference evidence="1 2" key="1">
    <citation type="submission" date="2024-10" db="EMBL/GenBank/DDBJ databases">
        <title>Updated reference genomes for cyclostephanoid diatoms.</title>
        <authorList>
            <person name="Roberts W.R."/>
            <person name="Alverson A.J."/>
        </authorList>
    </citation>
    <scope>NUCLEOTIDE SEQUENCE [LARGE SCALE GENOMIC DNA]</scope>
    <source>
        <strain evidence="1 2">AJA010-31</strain>
    </source>
</reference>
<organism evidence="1 2">
    <name type="scientific">Cyclotella atomus</name>
    <dbReference type="NCBI Taxonomy" id="382360"/>
    <lineage>
        <taxon>Eukaryota</taxon>
        <taxon>Sar</taxon>
        <taxon>Stramenopiles</taxon>
        <taxon>Ochrophyta</taxon>
        <taxon>Bacillariophyta</taxon>
        <taxon>Coscinodiscophyceae</taxon>
        <taxon>Thalassiosirophycidae</taxon>
        <taxon>Stephanodiscales</taxon>
        <taxon>Stephanodiscaceae</taxon>
        <taxon>Cyclotella</taxon>
    </lineage>
</organism>
<evidence type="ECO:0000313" key="2">
    <source>
        <dbReference type="Proteomes" id="UP001530400"/>
    </source>
</evidence>
<dbReference type="Proteomes" id="UP001530400">
    <property type="component" value="Unassembled WGS sequence"/>
</dbReference>
<accession>A0ABD3NAE2</accession>
<dbReference type="AlphaFoldDB" id="A0ABD3NAE2"/>
<keyword evidence="2" id="KW-1185">Reference proteome</keyword>